<evidence type="ECO:0000256" key="10">
    <source>
        <dbReference type="ARBA" id="ARBA00039054"/>
    </source>
</evidence>
<dbReference type="OrthoDB" id="10250117at2759"/>
<dbReference type="Pfam" id="PF00266">
    <property type="entry name" value="Aminotran_5"/>
    <property type="match status" value="1"/>
</dbReference>
<dbReference type="SUPFAM" id="SSF53383">
    <property type="entry name" value="PLP-dependent transferases"/>
    <property type="match status" value="1"/>
</dbReference>
<keyword evidence="7" id="KW-0663">Pyridoxal phosphate</keyword>
<evidence type="ECO:0000256" key="8">
    <source>
        <dbReference type="ARBA" id="ARBA00023239"/>
    </source>
</evidence>
<dbReference type="GO" id="GO:0005829">
    <property type="term" value="C:cytosol"/>
    <property type="evidence" value="ECO:0007669"/>
    <property type="project" value="UniProtKB-SubCell"/>
</dbReference>
<proteinExistence type="inferred from homology"/>
<dbReference type="FunFam" id="3.90.1150.10:FF:000065">
    <property type="entry name" value="Selenocysteine lyase"/>
    <property type="match status" value="1"/>
</dbReference>
<dbReference type="GO" id="GO:0009000">
    <property type="term" value="F:selenocysteine lyase activity"/>
    <property type="evidence" value="ECO:0007669"/>
    <property type="project" value="UniProtKB-EC"/>
</dbReference>
<evidence type="ECO:0000256" key="7">
    <source>
        <dbReference type="ARBA" id="ARBA00022898"/>
    </source>
</evidence>
<accession>A0A813XIS8</accession>
<feature type="domain" description="Aminotransferase class V" evidence="12">
    <location>
        <begin position="12"/>
        <end position="409"/>
    </location>
</feature>
<dbReference type="PANTHER" id="PTHR11601:SF62">
    <property type="entry name" value="SELENOCYSTEINE LYASE"/>
    <property type="match status" value="1"/>
</dbReference>
<evidence type="ECO:0000313" key="14">
    <source>
        <dbReference type="Proteomes" id="UP000663879"/>
    </source>
</evidence>
<dbReference type="InterPro" id="IPR015422">
    <property type="entry name" value="PyrdxlP-dep_Trfase_small"/>
</dbReference>
<comment type="subcellular location">
    <subcellularLocation>
        <location evidence="2">Cytoplasm</location>
        <location evidence="2">Cytosol</location>
    </subcellularLocation>
</comment>
<evidence type="ECO:0000256" key="9">
    <source>
        <dbReference type="ARBA" id="ARBA00037407"/>
    </source>
</evidence>
<dbReference type="Gene3D" id="1.10.260.50">
    <property type="match status" value="1"/>
</dbReference>
<dbReference type="Proteomes" id="UP000663879">
    <property type="component" value="Unassembled WGS sequence"/>
</dbReference>
<gene>
    <name evidence="13" type="ORF">OXX778_LOCUS10211</name>
</gene>
<evidence type="ECO:0000256" key="2">
    <source>
        <dbReference type="ARBA" id="ARBA00004514"/>
    </source>
</evidence>
<evidence type="ECO:0000313" key="13">
    <source>
        <dbReference type="EMBL" id="CAF0876774.1"/>
    </source>
</evidence>
<evidence type="ECO:0000256" key="6">
    <source>
        <dbReference type="ARBA" id="ARBA00022679"/>
    </source>
</evidence>
<dbReference type="PANTHER" id="PTHR11601">
    <property type="entry name" value="CYSTEINE DESULFURYLASE FAMILY MEMBER"/>
    <property type="match status" value="1"/>
</dbReference>
<protein>
    <recommendedName>
        <fullName evidence="11">Selenocysteine lyase</fullName>
        <ecNumber evidence="10">4.4.1.16</ecNumber>
    </recommendedName>
</protein>
<organism evidence="13 14">
    <name type="scientific">Brachionus calyciflorus</name>
    <dbReference type="NCBI Taxonomy" id="104777"/>
    <lineage>
        <taxon>Eukaryota</taxon>
        <taxon>Metazoa</taxon>
        <taxon>Spiralia</taxon>
        <taxon>Gnathifera</taxon>
        <taxon>Rotifera</taxon>
        <taxon>Eurotatoria</taxon>
        <taxon>Monogononta</taxon>
        <taxon>Pseudotrocha</taxon>
        <taxon>Ploima</taxon>
        <taxon>Brachionidae</taxon>
        <taxon>Brachionus</taxon>
    </lineage>
</organism>
<dbReference type="EMBL" id="CAJNOC010001592">
    <property type="protein sequence ID" value="CAF0876774.1"/>
    <property type="molecule type" value="Genomic_DNA"/>
</dbReference>
<dbReference type="InterPro" id="IPR015421">
    <property type="entry name" value="PyrdxlP-dep_Trfase_major"/>
</dbReference>
<comment type="cofactor">
    <cofactor evidence="1">
        <name>pyridoxal 5'-phosphate</name>
        <dbReference type="ChEBI" id="CHEBI:597326"/>
    </cofactor>
</comment>
<keyword evidence="14" id="KW-1185">Reference proteome</keyword>
<evidence type="ECO:0000259" key="12">
    <source>
        <dbReference type="Pfam" id="PF00266"/>
    </source>
</evidence>
<keyword evidence="8" id="KW-0456">Lyase</keyword>
<comment type="subunit">
    <text evidence="4">Homodimer.</text>
</comment>
<evidence type="ECO:0000256" key="1">
    <source>
        <dbReference type="ARBA" id="ARBA00001933"/>
    </source>
</evidence>
<dbReference type="GO" id="GO:0016740">
    <property type="term" value="F:transferase activity"/>
    <property type="evidence" value="ECO:0007669"/>
    <property type="project" value="UniProtKB-KW"/>
</dbReference>
<comment type="similarity">
    <text evidence="3">Belongs to the class-V pyridoxal-phosphate-dependent aminotransferase family.</text>
</comment>
<reference evidence="13" key="1">
    <citation type="submission" date="2021-02" db="EMBL/GenBank/DDBJ databases">
        <authorList>
            <person name="Nowell W R."/>
        </authorList>
    </citation>
    <scope>NUCLEOTIDE SEQUENCE</scope>
    <source>
        <strain evidence="13">Ploen Becks lab</strain>
    </source>
</reference>
<sequence>MDLENNDLNQKIYLDFNATTPLDKQVIDSITKAFSENWSNPSSQYVAGKQAKSEINKSRQLIAEMINANSPRDILFVSGGTEANNLVFYSVFKHYKNLVKENNELKVKPHFIISNVEHDSVKLVAENYEKDNLAEISYANVNSHGTVEVNDIIGLIRPNTILISIMLANNETGVIQPLKELTLELKKLGIQSSNSTRAVPLYVHTDAAQAIGKIKVDVEDLQVDYLTIVGHKFYGPKIGALYARNFLAQNIDNLKKAPICNLFYGAGQENGLRPGTENTPMIVGLGKAAELVTKNLEQYSSHMKEIRDYLEEKLIENFGAENLSFNGKSNKSTRLPNTCNVSFIQSQEFKGYVVLGRCKYLEASTGSCCHSGEFKASKILLAMNIDKSIASNALRLSIGRETSKNDIDLVIQDLKDTLNLI</sequence>
<name>A0A813XIS8_9BILA</name>
<evidence type="ECO:0000256" key="4">
    <source>
        <dbReference type="ARBA" id="ARBA00011738"/>
    </source>
</evidence>
<dbReference type="InterPro" id="IPR015424">
    <property type="entry name" value="PyrdxlP-dep_Trfase"/>
</dbReference>
<dbReference type="AlphaFoldDB" id="A0A813XIS8"/>
<dbReference type="InterPro" id="IPR016454">
    <property type="entry name" value="Cysteine_dSase"/>
</dbReference>
<comment type="function">
    <text evidence="9">Catalyzes the decomposition of L-selenocysteine to L-alanine and elemental selenium.</text>
</comment>
<comment type="caution">
    <text evidence="13">The sequence shown here is derived from an EMBL/GenBank/DDBJ whole genome shotgun (WGS) entry which is preliminary data.</text>
</comment>
<dbReference type="PIRSF" id="PIRSF005572">
    <property type="entry name" value="NifS"/>
    <property type="match status" value="1"/>
</dbReference>
<evidence type="ECO:0000256" key="3">
    <source>
        <dbReference type="ARBA" id="ARBA00009236"/>
    </source>
</evidence>
<dbReference type="Gene3D" id="3.90.1150.10">
    <property type="entry name" value="Aspartate Aminotransferase, domain 1"/>
    <property type="match status" value="1"/>
</dbReference>
<dbReference type="Gene3D" id="3.40.640.10">
    <property type="entry name" value="Type I PLP-dependent aspartate aminotransferase-like (Major domain)"/>
    <property type="match status" value="1"/>
</dbReference>
<dbReference type="InterPro" id="IPR000192">
    <property type="entry name" value="Aminotrans_V_dom"/>
</dbReference>
<dbReference type="EC" id="4.4.1.16" evidence="10"/>
<evidence type="ECO:0000256" key="11">
    <source>
        <dbReference type="ARBA" id="ARBA00040554"/>
    </source>
</evidence>
<keyword evidence="5" id="KW-0963">Cytoplasm</keyword>
<keyword evidence="6" id="KW-0808">Transferase</keyword>
<evidence type="ECO:0000256" key="5">
    <source>
        <dbReference type="ARBA" id="ARBA00022490"/>
    </source>
</evidence>